<proteinExistence type="predicted"/>
<name>A0A5D2NXT3_GOSTO</name>
<dbReference type="AlphaFoldDB" id="A0A5D2NXT3"/>
<sequence length="94" mass="11104">MEKKLNWKEEEKNMKNCSWQKGYERIWVIKSNGERDIISLLCASVFSLRHARNLTSRMVQLKDALYSFSYCLYFPMISSSRILRISCTILSVCL</sequence>
<evidence type="ECO:0000313" key="2">
    <source>
        <dbReference type="Proteomes" id="UP000322667"/>
    </source>
</evidence>
<organism evidence="1 2">
    <name type="scientific">Gossypium tomentosum</name>
    <name type="common">Hawaiian cotton</name>
    <name type="synonym">Gossypium sandvicense</name>
    <dbReference type="NCBI Taxonomy" id="34277"/>
    <lineage>
        <taxon>Eukaryota</taxon>
        <taxon>Viridiplantae</taxon>
        <taxon>Streptophyta</taxon>
        <taxon>Embryophyta</taxon>
        <taxon>Tracheophyta</taxon>
        <taxon>Spermatophyta</taxon>
        <taxon>Magnoliopsida</taxon>
        <taxon>eudicotyledons</taxon>
        <taxon>Gunneridae</taxon>
        <taxon>Pentapetalae</taxon>
        <taxon>rosids</taxon>
        <taxon>malvids</taxon>
        <taxon>Malvales</taxon>
        <taxon>Malvaceae</taxon>
        <taxon>Malvoideae</taxon>
        <taxon>Gossypium</taxon>
    </lineage>
</organism>
<gene>
    <name evidence="1" type="ORF">ES332_A09G028000v1</name>
</gene>
<reference evidence="1 2" key="1">
    <citation type="submission" date="2019-07" db="EMBL/GenBank/DDBJ databases">
        <title>WGS assembly of Gossypium tomentosum.</title>
        <authorList>
            <person name="Chen Z.J."/>
            <person name="Sreedasyam A."/>
            <person name="Ando A."/>
            <person name="Song Q."/>
            <person name="De L."/>
            <person name="Hulse-Kemp A."/>
            <person name="Ding M."/>
            <person name="Ye W."/>
            <person name="Kirkbride R."/>
            <person name="Jenkins J."/>
            <person name="Plott C."/>
            <person name="Lovell J."/>
            <person name="Lin Y.-M."/>
            <person name="Vaughn R."/>
            <person name="Liu B."/>
            <person name="Li W."/>
            <person name="Simpson S."/>
            <person name="Scheffler B."/>
            <person name="Saski C."/>
            <person name="Grover C."/>
            <person name="Hu G."/>
            <person name="Conover J."/>
            <person name="Carlson J."/>
            <person name="Shu S."/>
            <person name="Boston L."/>
            <person name="Williams M."/>
            <person name="Peterson D."/>
            <person name="Mcgee K."/>
            <person name="Jones D."/>
            <person name="Wendel J."/>
            <person name="Stelly D."/>
            <person name="Grimwood J."/>
            <person name="Schmutz J."/>
        </authorList>
    </citation>
    <scope>NUCLEOTIDE SEQUENCE [LARGE SCALE GENOMIC DNA]</scope>
    <source>
        <strain evidence="1">7179.01</strain>
    </source>
</reference>
<keyword evidence="2" id="KW-1185">Reference proteome</keyword>
<accession>A0A5D2NXT3</accession>
<protein>
    <submittedName>
        <fullName evidence="1">Uncharacterized protein</fullName>
    </submittedName>
</protein>
<evidence type="ECO:0000313" key="1">
    <source>
        <dbReference type="EMBL" id="TYI08812.1"/>
    </source>
</evidence>
<dbReference type="Proteomes" id="UP000322667">
    <property type="component" value="Chromosome A09"/>
</dbReference>
<dbReference type="EMBL" id="CM017618">
    <property type="protein sequence ID" value="TYI08812.1"/>
    <property type="molecule type" value="Genomic_DNA"/>
</dbReference>